<feature type="domain" description="LysM" evidence="2">
    <location>
        <begin position="120"/>
        <end position="164"/>
    </location>
</feature>
<proteinExistence type="predicted"/>
<reference evidence="3" key="2">
    <citation type="submission" date="2005-06" db="EMBL/GenBank/DDBJ databases">
        <title>Sequencing of the draft genome and assembly of Crocosphaera watsonii WH 8501.</title>
        <authorList>
            <consortium name="US DOE Joint Genome Institute (JGI-PGF)"/>
            <person name="Copeland A."/>
            <person name="Lucas S."/>
            <person name="Lapidus A."/>
            <person name="Barry K."/>
            <person name="Detter C."/>
            <person name="Glavina T."/>
            <person name="Hammon N."/>
            <person name="Israni S."/>
            <person name="Pitluck S."/>
            <person name="Richardson P."/>
        </authorList>
    </citation>
    <scope>NUCLEOTIDE SEQUENCE [LARGE SCALE GENOMIC DNA]</scope>
    <source>
        <strain evidence="3">WH 8501</strain>
    </source>
</reference>
<dbReference type="EMBL" id="AADV02000142">
    <property type="protein sequence ID" value="EAM48466.1"/>
    <property type="molecule type" value="Genomic_DNA"/>
</dbReference>
<reference evidence="3" key="3">
    <citation type="submission" date="2016-12" db="EMBL/GenBank/DDBJ databases">
        <title>Annotation of the draft genome assembly of Crocosphaera watsonii WH 8501.</title>
        <authorList>
            <consortium name="US DOE Joint Genome Institute (JGI-ORNL)"/>
            <person name="Larimer F."/>
            <person name="Land M."/>
        </authorList>
    </citation>
    <scope>NUCLEOTIDE SEQUENCE</scope>
    <source>
        <strain evidence="3">WH 8501</strain>
    </source>
</reference>
<feature type="region of interest" description="Disordered" evidence="1">
    <location>
        <begin position="161"/>
        <end position="198"/>
    </location>
</feature>
<evidence type="ECO:0000313" key="4">
    <source>
        <dbReference type="Proteomes" id="UP000003922"/>
    </source>
</evidence>
<keyword evidence="4" id="KW-1185">Reference proteome</keyword>
<sequence length="423" mass="46170">MFVIVCEVQIVFNMICLGKYYPQRLFNQKMSSSLADNTKLEAISSSEGSQNKLAKSEKSRVRRSAAMIGLAISMGASGMLLSQDKAAIAANSVTGNTAITNLPNFSDLRSEETQLSPLALKHKLEEGDTIAKLAYNYQVKPEAIAAINNLGITAKLEPGKTIKIPSDKDSSQKITPKSSPETRSQNKSVGTKSVNTSLDHLKQTRTRLRHSLAQLKTEQLNSVRNEKAVADVSQPLKQPEEKDTLTTNVKAVSAAQGKFSIYNNPFEIPIGTTVGPELPGISNPDDYLPDAPMRFTGHIWPTKGVITSGYGPRWGRMHRGIDIAAPVGTPIVSSAPGEVITVGWDARGYGKFLKIRHPDGSVTLYGHNSRHLVRRGQKVEQGQKIAEMGNTGRSTGPHLHYEIRPKGRGPQDPMAFLPKNRKR</sequence>
<protein>
    <submittedName>
        <fullName evidence="3">Peptidoglycan-binding LysM:Peptidase M23B</fullName>
    </submittedName>
</protein>
<feature type="compositionally biased region" description="Polar residues" evidence="1">
    <location>
        <begin position="172"/>
        <end position="198"/>
    </location>
</feature>
<evidence type="ECO:0000256" key="1">
    <source>
        <dbReference type="SAM" id="MobiDB-lite"/>
    </source>
</evidence>
<dbReference type="Gene3D" id="2.70.70.10">
    <property type="entry name" value="Glucose Permease (Domain IIA)"/>
    <property type="match status" value="1"/>
</dbReference>
<dbReference type="KEGG" id="cwa:CwatDRAFT_0871"/>
<dbReference type="InterPro" id="IPR036779">
    <property type="entry name" value="LysM_dom_sf"/>
</dbReference>
<dbReference type="AlphaFoldDB" id="Q4BX41"/>
<evidence type="ECO:0000259" key="2">
    <source>
        <dbReference type="PROSITE" id="PS51782"/>
    </source>
</evidence>
<dbReference type="Pfam" id="PF01476">
    <property type="entry name" value="LysM"/>
    <property type="match status" value="1"/>
</dbReference>
<feature type="region of interest" description="Disordered" evidence="1">
    <location>
        <begin position="388"/>
        <end position="423"/>
    </location>
</feature>
<dbReference type="SUPFAM" id="SSF51261">
    <property type="entry name" value="Duplicated hybrid motif"/>
    <property type="match status" value="1"/>
</dbReference>
<evidence type="ECO:0000313" key="3">
    <source>
        <dbReference type="EMBL" id="EAM48466.1"/>
    </source>
</evidence>
<dbReference type="SUPFAM" id="SSF54106">
    <property type="entry name" value="LysM domain"/>
    <property type="match status" value="1"/>
</dbReference>
<organism evidence="3 4">
    <name type="scientific">Crocosphaera watsonii WH 8501</name>
    <dbReference type="NCBI Taxonomy" id="165597"/>
    <lineage>
        <taxon>Bacteria</taxon>
        <taxon>Bacillati</taxon>
        <taxon>Cyanobacteriota</taxon>
        <taxon>Cyanophyceae</taxon>
        <taxon>Oscillatoriophycideae</taxon>
        <taxon>Chroococcales</taxon>
        <taxon>Aphanothecaceae</taxon>
        <taxon>Crocosphaera</taxon>
    </lineage>
</organism>
<name>Q4BX41_CROWT</name>
<dbReference type="GO" id="GO:0004222">
    <property type="term" value="F:metalloendopeptidase activity"/>
    <property type="evidence" value="ECO:0007669"/>
    <property type="project" value="TreeGrafter"/>
</dbReference>
<dbReference type="Gene3D" id="3.10.350.10">
    <property type="entry name" value="LysM domain"/>
    <property type="match status" value="1"/>
</dbReference>
<dbReference type="InterPro" id="IPR018392">
    <property type="entry name" value="LysM"/>
</dbReference>
<dbReference type="InterPro" id="IPR016047">
    <property type="entry name" value="M23ase_b-sheet_dom"/>
</dbReference>
<accession>Q4BX41</accession>
<dbReference type="CDD" id="cd12797">
    <property type="entry name" value="M23_peptidase"/>
    <property type="match status" value="1"/>
</dbReference>
<dbReference type="Proteomes" id="UP000003922">
    <property type="component" value="Unassembled WGS sequence"/>
</dbReference>
<dbReference type="PANTHER" id="PTHR21666:SF270">
    <property type="entry name" value="MUREIN HYDROLASE ACTIVATOR ENVC"/>
    <property type="match status" value="1"/>
</dbReference>
<dbReference type="CDD" id="cd00118">
    <property type="entry name" value="LysM"/>
    <property type="match status" value="1"/>
</dbReference>
<dbReference type="PROSITE" id="PS51782">
    <property type="entry name" value="LYSM"/>
    <property type="match status" value="1"/>
</dbReference>
<feature type="compositionally biased region" description="Basic and acidic residues" evidence="1">
    <location>
        <begin position="161"/>
        <end position="171"/>
    </location>
</feature>
<reference evidence="3" key="1">
    <citation type="submission" date="2004-02" db="EMBL/GenBank/DDBJ databases">
        <authorList>
            <consortium name="DOE Joint Genome Institute"/>
        </authorList>
    </citation>
    <scope>NUCLEOTIDE SEQUENCE [LARGE SCALE GENOMIC DNA]</scope>
    <source>
        <strain evidence="3">WH 8501</strain>
    </source>
</reference>
<dbReference type="SMART" id="SM00257">
    <property type="entry name" value="LysM"/>
    <property type="match status" value="1"/>
</dbReference>
<dbReference type="InterPro" id="IPR011055">
    <property type="entry name" value="Dup_hybrid_motif"/>
</dbReference>
<gene>
    <name evidence="3" type="ORF">CwatDRAFT_0871</name>
</gene>
<dbReference type="InterPro" id="IPR050570">
    <property type="entry name" value="Cell_wall_metabolism_enzyme"/>
</dbReference>
<comment type="caution">
    <text evidence="3">The sequence shown here is derived from an EMBL/GenBank/DDBJ whole genome shotgun (WGS) entry which is preliminary data.</text>
</comment>
<dbReference type="PANTHER" id="PTHR21666">
    <property type="entry name" value="PEPTIDASE-RELATED"/>
    <property type="match status" value="1"/>
</dbReference>
<dbReference type="Pfam" id="PF01551">
    <property type="entry name" value="Peptidase_M23"/>
    <property type="match status" value="1"/>
</dbReference>